<sequence length="371" mass="41665">MECLQNWPEPIIHVQSIADSGAATVPDRYIKPISDRPEIGKSTTVLDQQSIPVINLAAFSETGDIDHEHACNATLMQEISVACRDWGFFQVVNHGVSPELMKRTRETWRAFFHLPMEQKHKYVNTPKTYEGYGSRLGVEQGAILDWGDYYFLNFLPWSLKNQDKWPCLPETLRETVEEYGREVVELCEKVIKVVSRSLGLEGDYVKRVFGGEGVGVSMRANYYPRCPQPELTLGLSAHSDPGGITVLLADDRVQGLQVRKDGAWVTVQPLSDAFIVNIGDQIQVVSNAIYKSVEHRVMVNSEEERVSVAIFYNPRGDVLIGPAQELVSPARAVCCMPMTYNEHRLDIRKRGPRGKAQVDTLKSSSTPPNLY</sequence>
<dbReference type="Pfam" id="PF14226">
    <property type="entry name" value="DIOX_N"/>
    <property type="match status" value="1"/>
</dbReference>
<dbReference type="SUPFAM" id="SSF51197">
    <property type="entry name" value="Clavaminate synthase-like"/>
    <property type="match status" value="1"/>
</dbReference>
<dbReference type="GO" id="GO:0016491">
    <property type="term" value="F:oxidoreductase activity"/>
    <property type="evidence" value="ECO:0007669"/>
    <property type="project" value="UniProtKB-KW"/>
</dbReference>
<dbReference type="Proteomes" id="UP001085076">
    <property type="component" value="Miscellaneous, Linkage group lg03"/>
</dbReference>
<evidence type="ECO:0000256" key="4">
    <source>
        <dbReference type="ARBA" id="ARBA00023004"/>
    </source>
</evidence>
<evidence type="ECO:0000256" key="6">
    <source>
        <dbReference type="SAM" id="MobiDB-lite"/>
    </source>
</evidence>
<keyword evidence="9" id="KW-1185">Reference proteome</keyword>
<comment type="caution">
    <text evidence="8">The sequence shown here is derived from an EMBL/GenBank/DDBJ whole genome shotgun (WGS) entry which is preliminary data.</text>
</comment>
<evidence type="ECO:0000313" key="9">
    <source>
        <dbReference type="Proteomes" id="UP001085076"/>
    </source>
</evidence>
<accession>A0A9D5HJ39</accession>
<protein>
    <recommendedName>
        <fullName evidence="7">Fe2OG dioxygenase domain-containing protein</fullName>
    </recommendedName>
</protein>
<evidence type="ECO:0000256" key="2">
    <source>
        <dbReference type="ARBA" id="ARBA00022723"/>
    </source>
</evidence>
<keyword evidence="4 5" id="KW-0408">Iron</keyword>
<dbReference type="InterPro" id="IPR050295">
    <property type="entry name" value="Plant_2OG-oxidoreductases"/>
</dbReference>
<feature type="region of interest" description="Disordered" evidence="6">
    <location>
        <begin position="351"/>
        <end position="371"/>
    </location>
</feature>
<dbReference type="InterPro" id="IPR026992">
    <property type="entry name" value="DIOX_N"/>
</dbReference>
<organism evidence="8 9">
    <name type="scientific">Dioscorea zingiberensis</name>
    <dbReference type="NCBI Taxonomy" id="325984"/>
    <lineage>
        <taxon>Eukaryota</taxon>
        <taxon>Viridiplantae</taxon>
        <taxon>Streptophyta</taxon>
        <taxon>Embryophyta</taxon>
        <taxon>Tracheophyta</taxon>
        <taxon>Spermatophyta</taxon>
        <taxon>Magnoliopsida</taxon>
        <taxon>Liliopsida</taxon>
        <taxon>Dioscoreales</taxon>
        <taxon>Dioscoreaceae</taxon>
        <taxon>Dioscorea</taxon>
    </lineage>
</organism>
<evidence type="ECO:0000259" key="7">
    <source>
        <dbReference type="PROSITE" id="PS51471"/>
    </source>
</evidence>
<dbReference type="GO" id="GO:0046872">
    <property type="term" value="F:metal ion binding"/>
    <property type="evidence" value="ECO:0007669"/>
    <property type="project" value="UniProtKB-KW"/>
</dbReference>
<dbReference type="EMBL" id="JAGGNH010000003">
    <property type="protein sequence ID" value="KAJ0978243.1"/>
    <property type="molecule type" value="Genomic_DNA"/>
</dbReference>
<evidence type="ECO:0000256" key="5">
    <source>
        <dbReference type="RuleBase" id="RU003682"/>
    </source>
</evidence>
<feature type="compositionally biased region" description="Polar residues" evidence="6">
    <location>
        <begin position="360"/>
        <end position="371"/>
    </location>
</feature>
<dbReference type="PRINTS" id="PR00682">
    <property type="entry name" value="IPNSYNTHASE"/>
</dbReference>
<dbReference type="PROSITE" id="PS51471">
    <property type="entry name" value="FE2OG_OXY"/>
    <property type="match status" value="1"/>
</dbReference>
<dbReference type="InterPro" id="IPR005123">
    <property type="entry name" value="Oxoglu/Fe-dep_dioxygenase_dom"/>
</dbReference>
<comment type="similarity">
    <text evidence="1 5">Belongs to the iron/ascorbate-dependent oxidoreductase family.</text>
</comment>
<proteinExistence type="inferred from homology"/>
<dbReference type="FunFam" id="2.60.120.330:FF:000079">
    <property type="entry name" value="Protein SRG1"/>
    <property type="match status" value="1"/>
</dbReference>
<dbReference type="InterPro" id="IPR027443">
    <property type="entry name" value="IPNS-like_sf"/>
</dbReference>
<dbReference type="Gene3D" id="2.60.120.330">
    <property type="entry name" value="B-lactam Antibiotic, Isopenicillin N Synthase, Chain"/>
    <property type="match status" value="1"/>
</dbReference>
<keyword evidence="2 5" id="KW-0479">Metal-binding</keyword>
<name>A0A9D5HJ39_9LILI</name>
<reference evidence="8" key="1">
    <citation type="submission" date="2021-03" db="EMBL/GenBank/DDBJ databases">
        <authorList>
            <person name="Li Z."/>
            <person name="Yang C."/>
        </authorList>
    </citation>
    <scope>NUCLEOTIDE SEQUENCE</scope>
    <source>
        <strain evidence="8">Dzin_1.0</strain>
        <tissue evidence="8">Leaf</tissue>
    </source>
</reference>
<gene>
    <name evidence="8" type="ORF">J5N97_013717</name>
</gene>
<dbReference type="AlphaFoldDB" id="A0A9D5HJ39"/>
<evidence type="ECO:0000256" key="3">
    <source>
        <dbReference type="ARBA" id="ARBA00023002"/>
    </source>
</evidence>
<evidence type="ECO:0000256" key="1">
    <source>
        <dbReference type="ARBA" id="ARBA00008056"/>
    </source>
</evidence>
<dbReference type="OrthoDB" id="288590at2759"/>
<dbReference type="Pfam" id="PF03171">
    <property type="entry name" value="2OG-FeII_Oxy"/>
    <property type="match status" value="1"/>
</dbReference>
<keyword evidence="3 5" id="KW-0560">Oxidoreductase</keyword>
<dbReference type="PANTHER" id="PTHR47991">
    <property type="entry name" value="OXOGLUTARATE/IRON-DEPENDENT DIOXYGENASE"/>
    <property type="match status" value="1"/>
</dbReference>
<reference evidence="8" key="2">
    <citation type="journal article" date="2022" name="Hortic Res">
        <title>The genome of Dioscorea zingiberensis sheds light on the biosynthesis, origin and evolution of the medicinally important diosgenin saponins.</title>
        <authorList>
            <person name="Li Y."/>
            <person name="Tan C."/>
            <person name="Li Z."/>
            <person name="Guo J."/>
            <person name="Li S."/>
            <person name="Chen X."/>
            <person name="Wang C."/>
            <person name="Dai X."/>
            <person name="Yang H."/>
            <person name="Song W."/>
            <person name="Hou L."/>
            <person name="Xu J."/>
            <person name="Tong Z."/>
            <person name="Xu A."/>
            <person name="Yuan X."/>
            <person name="Wang W."/>
            <person name="Yang Q."/>
            <person name="Chen L."/>
            <person name="Sun Z."/>
            <person name="Wang K."/>
            <person name="Pan B."/>
            <person name="Chen J."/>
            <person name="Bao Y."/>
            <person name="Liu F."/>
            <person name="Qi X."/>
            <person name="Gang D.R."/>
            <person name="Wen J."/>
            <person name="Li J."/>
        </authorList>
    </citation>
    <scope>NUCLEOTIDE SEQUENCE</scope>
    <source>
        <strain evidence="8">Dzin_1.0</strain>
    </source>
</reference>
<feature type="domain" description="Fe2OG dioxygenase" evidence="7">
    <location>
        <begin position="214"/>
        <end position="314"/>
    </location>
</feature>
<evidence type="ECO:0000313" key="8">
    <source>
        <dbReference type="EMBL" id="KAJ0978243.1"/>
    </source>
</evidence>
<dbReference type="InterPro" id="IPR044861">
    <property type="entry name" value="IPNS-like_FE2OG_OXY"/>
</dbReference>